<dbReference type="Gene3D" id="1.10.132.30">
    <property type="match status" value="1"/>
</dbReference>
<feature type="binding site" evidence="7">
    <location>
        <position position="81"/>
    </location>
    <ligand>
        <name>Zn(2+)</name>
        <dbReference type="ChEBI" id="CHEBI:29105"/>
        <label>1</label>
    </ligand>
</feature>
<dbReference type="GO" id="GO:0003899">
    <property type="term" value="F:DNA-directed RNA polymerase activity"/>
    <property type="evidence" value="ECO:0007669"/>
    <property type="project" value="UniProtKB-UniRule"/>
</dbReference>
<dbReference type="InterPro" id="IPR007081">
    <property type="entry name" value="RNA_pol_Rpb1_5"/>
</dbReference>
<feature type="binding site" evidence="7">
    <location>
        <position position="932"/>
    </location>
    <ligand>
        <name>Zn(2+)</name>
        <dbReference type="ChEBI" id="CHEBI:29105"/>
        <label>2</label>
    </ligand>
</feature>
<keyword evidence="1 7" id="KW-0240">DNA-directed RNA polymerase</keyword>
<protein>
    <recommendedName>
        <fullName evidence="7">DNA-directed RNA polymerase subunit beta'</fullName>
        <shortName evidence="7">RNAP subunit beta'</shortName>
        <ecNumber evidence="7">2.7.7.6</ecNumber>
    </recommendedName>
    <alternativeName>
        <fullName evidence="7">RNA polymerase subunit beta'</fullName>
    </alternativeName>
    <alternativeName>
        <fullName evidence="7">Transcriptase subunit beta'</fullName>
    </alternativeName>
</protein>
<dbReference type="Pfam" id="PF00623">
    <property type="entry name" value="RNA_pol_Rpb1_2"/>
    <property type="match status" value="2"/>
</dbReference>
<dbReference type="GO" id="GO:0000287">
    <property type="term" value="F:magnesium ion binding"/>
    <property type="evidence" value="ECO:0007669"/>
    <property type="project" value="UniProtKB-UniRule"/>
</dbReference>
<keyword evidence="2 7" id="KW-0808">Transferase</keyword>
<dbReference type="SUPFAM" id="SSF64484">
    <property type="entry name" value="beta and beta-prime subunits of DNA dependent RNA-polymerase"/>
    <property type="match status" value="1"/>
</dbReference>
<comment type="caution">
    <text evidence="10">The sequence shown here is derived from an EMBL/GenBank/DDBJ whole genome shotgun (WGS) entry which is preliminary data.</text>
</comment>
<feature type="binding site" evidence="7">
    <location>
        <position position="63"/>
    </location>
    <ligand>
        <name>Zn(2+)</name>
        <dbReference type="ChEBI" id="CHEBI:29105"/>
        <label>1</label>
    </ligand>
</feature>
<dbReference type="GO" id="GO:0000428">
    <property type="term" value="C:DNA-directed RNA polymerase complex"/>
    <property type="evidence" value="ECO:0007669"/>
    <property type="project" value="UniProtKB-KW"/>
</dbReference>
<keyword evidence="5 7" id="KW-0804">Transcription</keyword>
<accession>A0A0G1PHC5</accession>
<dbReference type="GO" id="GO:0003677">
    <property type="term" value="F:DNA binding"/>
    <property type="evidence" value="ECO:0007669"/>
    <property type="project" value="UniProtKB-UniRule"/>
</dbReference>
<dbReference type="InterPro" id="IPR000722">
    <property type="entry name" value="RNA_pol_asu"/>
</dbReference>
<dbReference type="InterPro" id="IPR007080">
    <property type="entry name" value="RNA_pol_Rpb1_1"/>
</dbReference>
<dbReference type="Proteomes" id="UP000034732">
    <property type="component" value="Unassembled WGS sequence"/>
</dbReference>
<comment type="catalytic activity">
    <reaction evidence="6 7 8">
        <text>RNA(n) + a ribonucleoside 5'-triphosphate = RNA(n+1) + diphosphate</text>
        <dbReference type="Rhea" id="RHEA:21248"/>
        <dbReference type="Rhea" id="RHEA-COMP:14527"/>
        <dbReference type="Rhea" id="RHEA-COMP:17342"/>
        <dbReference type="ChEBI" id="CHEBI:33019"/>
        <dbReference type="ChEBI" id="CHEBI:61557"/>
        <dbReference type="ChEBI" id="CHEBI:140395"/>
        <dbReference type="EC" id="2.7.7.6"/>
    </reaction>
</comment>
<comment type="similarity">
    <text evidence="7 8">Belongs to the RNA polymerase beta' chain family.</text>
</comment>
<comment type="cofactor">
    <cofactor evidence="7">
        <name>Zn(2+)</name>
        <dbReference type="ChEBI" id="CHEBI:29105"/>
    </cofactor>
    <text evidence="7">Binds 2 Zn(2+) ions per subunit.</text>
</comment>
<evidence type="ECO:0000256" key="4">
    <source>
        <dbReference type="ARBA" id="ARBA00022723"/>
    </source>
</evidence>
<feature type="binding site" evidence="7">
    <location>
        <position position="538"/>
    </location>
    <ligand>
        <name>Mg(2+)</name>
        <dbReference type="ChEBI" id="CHEBI:18420"/>
    </ligand>
</feature>
<evidence type="ECO:0000313" key="10">
    <source>
        <dbReference type="EMBL" id="KKU32159.1"/>
    </source>
</evidence>
<dbReference type="Pfam" id="PF04998">
    <property type="entry name" value="RNA_pol_Rpb1_5"/>
    <property type="match status" value="1"/>
</dbReference>
<dbReference type="InterPro" id="IPR007066">
    <property type="entry name" value="RNA_pol_Rpb1_3"/>
</dbReference>
<feature type="binding site" evidence="7">
    <location>
        <position position="942"/>
    </location>
    <ligand>
        <name>Zn(2+)</name>
        <dbReference type="ChEBI" id="CHEBI:29105"/>
        <label>2</label>
    </ligand>
</feature>
<dbReference type="GO" id="GO:0008270">
    <property type="term" value="F:zinc ion binding"/>
    <property type="evidence" value="ECO:0007669"/>
    <property type="project" value="UniProtKB-UniRule"/>
</dbReference>
<evidence type="ECO:0000259" key="9">
    <source>
        <dbReference type="SMART" id="SM00663"/>
    </source>
</evidence>
<evidence type="ECO:0000256" key="8">
    <source>
        <dbReference type="RuleBase" id="RU004279"/>
    </source>
</evidence>
<evidence type="ECO:0000256" key="1">
    <source>
        <dbReference type="ARBA" id="ARBA00022478"/>
    </source>
</evidence>
<evidence type="ECO:0000256" key="5">
    <source>
        <dbReference type="ARBA" id="ARBA00023163"/>
    </source>
</evidence>
<dbReference type="CDD" id="cd01609">
    <property type="entry name" value="RNAP_beta'_N"/>
    <property type="match status" value="1"/>
</dbReference>
<dbReference type="Pfam" id="PF04997">
    <property type="entry name" value="RNA_pol_Rpb1_1"/>
    <property type="match status" value="1"/>
</dbReference>
<keyword evidence="3 7" id="KW-0548">Nucleotidyltransferase</keyword>
<dbReference type="PATRIC" id="fig|1619107.3.peg.5"/>
<evidence type="ECO:0000256" key="6">
    <source>
        <dbReference type="ARBA" id="ARBA00048552"/>
    </source>
</evidence>
<dbReference type="InterPro" id="IPR042102">
    <property type="entry name" value="RNA_pol_Rpb1_3_sf"/>
</dbReference>
<dbReference type="Gene3D" id="2.40.40.20">
    <property type="match status" value="1"/>
</dbReference>
<organism evidence="10 11">
    <name type="scientific">candidate division WWE3 bacterium GW2011_GWA1_46_21</name>
    <dbReference type="NCBI Taxonomy" id="1619107"/>
    <lineage>
        <taxon>Bacteria</taxon>
        <taxon>Katanobacteria</taxon>
    </lineage>
</organism>
<comment type="function">
    <text evidence="7 8">DNA-dependent RNA polymerase catalyzes the transcription of DNA into RNA using the four ribonucleoside triphosphates as substrates.</text>
</comment>
<feature type="domain" description="RNA polymerase N-terminal" evidence="9">
    <location>
        <begin position="310"/>
        <end position="590"/>
    </location>
</feature>
<dbReference type="Pfam" id="PF04983">
    <property type="entry name" value="RNA_pol_Rpb1_3"/>
    <property type="match status" value="1"/>
</dbReference>
<sequence length="1226" mass="136640">MQSLDHLKDFDALRIYLASKSDILSWSFGEVLKPETINYRTFRPERDGLFDERIFGPMKDYECYCGKYKRIRYKGVICDKCGVEVTHSRVRRERMGHIALAAPVAHVWFFKGIPSKMALLLDISPRNLESIIYFSSYIVTKFSSSKKASAISAVQKAAQAAKTVLEQELEKEVTVLEKQIPKKSKGEDFAAQEMILKVREQVQKLRNLYVEKIDELESEFNVVAKKVESVELHTVLSDGEYLNLADYIDLFATVSIGAEAVYFILHELDLTKLCAKLREDLAAAKGQKAHKISRRLEVAEGFRKAGLEPERMIFAVIPITPPDLRPMVQLEGGRFATSDLNDLYRRVINRNNRLKRLLDLGAPEIIVRNEKRMLQEAVDALFDSSKQRQPARTARGRKELRSLTDMLKGKQGRFRQNLLGKRVDYSGRSVIVNGPELKLHECGIPKEMALEMFKPFVLREILAKGYAPNPKSAKFVFESRAVEVWDILEELVKDHPVLLNRAPTLWRLGIQAFYPKLVEGNAIRLHLCVCVGYNADFDGDAMAVHLPLSEMAIKEAKEKMLSTKNLLSPADGAPISVPMKILLFGIYYMTSIDVKLQLYPSILESPKEALYLAKATKIISLRQKIKVRLGNDVVETTAGRLLFNEIIPQDFGYINDAMDKKKVHKLLAKAFDEQTNEVVVKLIDDLKDLGLAYGTLSGHSIALSDITVPKVREQNIEEGRNSIAEIDKNYKRGLITKTEAQRLAEDTWNAVTAKLDEEVWQTLTDESPVKTLLNSGASRASRDQIKQIAGMKGPIADPTGKIVEMPILGNFKIGLSGLEYFTSARGARKGLADKALKTADSGYLTRRLVDVAQDVLIREEDCGATRGRTVKVGDKTVLTGFVDRFVGRYLAEDVRDGRKILAKRGVLLTPNLLQEIEQSGVKEIKIRTPYECDTRRGVCVKCYGVDVMTKQDVKLGVAIGVAAAQAIGEPGTQLTMRTFHTGGIAGGKDITQGLPRIEEIVEARAPKYLSIMSETTGTVKIVEAGDDRKIQIIPVDDNEAVVEYQVDPISEIVVEDKALVTKGERLTEGHLDLTELLRTVGVEATKKYIVEEIQHMYASQGVSLNDKHVEVIVKQMFNSVRVDEPGDTNFLPGQIATRATFEEENERVLAEGGTPAISKVTLLGITKASLETDSFLSAASFIQTSNVLTDAAASGRVDRLLGLKENVIIGRLIPTAKYEVSNNANN</sequence>
<reference evidence="10 11" key="1">
    <citation type="journal article" date="2015" name="Nature">
        <title>rRNA introns, odd ribosomes, and small enigmatic genomes across a large radiation of phyla.</title>
        <authorList>
            <person name="Brown C.T."/>
            <person name="Hug L.A."/>
            <person name="Thomas B.C."/>
            <person name="Sharon I."/>
            <person name="Castelle C.J."/>
            <person name="Singh A."/>
            <person name="Wilkins M.J."/>
            <person name="Williams K.H."/>
            <person name="Banfield J.F."/>
        </authorList>
    </citation>
    <scope>NUCLEOTIDE SEQUENCE [LARGE SCALE GENOMIC DNA]</scope>
</reference>
<feature type="binding site" evidence="7">
    <location>
        <position position="78"/>
    </location>
    <ligand>
        <name>Zn(2+)</name>
        <dbReference type="ChEBI" id="CHEBI:29105"/>
        <label>1</label>
    </ligand>
</feature>
<dbReference type="Gene3D" id="2.40.50.100">
    <property type="match status" value="1"/>
</dbReference>
<dbReference type="Gene3D" id="1.10.150.390">
    <property type="match status" value="1"/>
</dbReference>
<comment type="subunit">
    <text evidence="7">The RNAP catalytic core consists of 2 alpha, 1 beta, 1 beta' and 1 omega subunit. When a sigma factor is associated with the core the holoenzyme is formed, which can initiate transcription.</text>
</comment>
<dbReference type="SMART" id="SM00663">
    <property type="entry name" value="RPOLA_N"/>
    <property type="match status" value="1"/>
</dbReference>
<dbReference type="EC" id="2.7.7.6" evidence="7"/>
<dbReference type="InterPro" id="IPR045867">
    <property type="entry name" value="DNA-dir_RpoC_beta_prime"/>
</dbReference>
<proteinExistence type="inferred from homology"/>
<dbReference type="NCBIfam" id="TIGR02386">
    <property type="entry name" value="rpoC_TIGR"/>
    <property type="match status" value="1"/>
</dbReference>
<dbReference type="InterPro" id="IPR012754">
    <property type="entry name" value="DNA-dir_RpoC_beta_prime_bact"/>
</dbReference>
<dbReference type="EMBL" id="LCMF01000001">
    <property type="protein sequence ID" value="KKU32159.1"/>
    <property type="molecule type" value="Genomic_DNA"/>
</dbReference>
<keyword evidence="4 7" id="KW-0479">Metal-binding</keyword>
<feature type="binding site" evidence="7">
    <location>
        <position position="65"/>
    </location>
    <ligand>
        <name>Zn(2+)</name>
        <dbReference type="ChEBI" id="CHEBI:29105"/>
        <label>1</label>
    </ligand>
</feature>
<feature type="binding site" evidence="7">
    <location>
        <position position="939"/>
    </location>
    <ligand>
        <name>Zn(2+)</name>
        <dbReference type="ChEBI" id="CHEBI:29105"/>
        <label>2</label>
    </ligand>
</feature>
<dbReference type="InterPro" id="IPR006592">
    <property type="entry name" value="RNA_pol_N"/>
</dbReference>
<dbReference type="Gene3D" id="1.10.1790.20">
    <property type="match status" value="1"/>
</dbReference>
<dbReference type="InterPro" id="IPR044893">
    <property type="entry name" value="RNA_pol_Rpb1_clamp_domain"/>
</dbReference>
<evidence type="ECO:0000256" key="2">
    <source>
        <dbReference type="ARBA" id="ARBA00022679"/>
    </source>
</evidence>
<evidence type="ECO:0000256" key="7">
    <source>
        <dbReference type="HAMAP-Rule" id="MF_01322"/>
    </source>
</evidence>
<feature type="binding site" evidence="7">
    <location>
        <position position="540"/>
    </location>
    <ligand>
        <name>Mg(2+)</name>
        <dbReference type="ChEBI" id="CHEBI:18420"/>
    </ligand>
</feature>
<dbReference type="GO" id="GO:0006351">
    <property type="term" value="P:DNA-templated transcription"/>
    <property type="evidence" value="ECO:0007669"/>
    <property type="project" value="UniProtKB-UniRule"/>
</dbReference>
<feature type="binding site" evidence="7">
    <location>
        <position position="862"/>
    </location>
    <ligand>
        <name>Zn(2+)</name>
        <dbReference type="ChEBI" id="CHEBI:29105"/>
        <label>2</label>
    </ligand>
</feature>
<dbReference type="PANTHER" id="PTHR19376:SF54">
    <property type="entry name" value="DNA-DIRECTED RNA POLYMERASE SUBUNIT BETA"/>
    <property type="match status" value="1"/>
</dbReference>
<dbReference type="HAMAP" id="MF_01322">
    <property type="entry name" value="RNApol_bact_RpoC"/>
    <property type="match status" value="1"/>
</dbReference>
<keyword evidence="7" id="KW-0862">Zinc</keyword>
<dbReference type="CDD" id="cd02655">
    <property type="entry name" value="RNAP_beta'_C"/>
    <property type="match status" value="1"/>
</dbReference>
<dbReference type="Gene3D" id="1.10.274.100">
    <property type="entry name" value="RNA polymerase Rpb1, domain 3"/>
    <property type="match status" value="1"/>
</dbReference>
<evidence type="ECO:0000313" key="11">
    <source>
        <dbReference type="Proteomes" id="UP000034732"/>
    </source>
</evidence>
<gene>
    <name evidence="7" type="primary">rpoC</name>
    <name evidence="10" type="ORF">UX44_C0001G0004</name>
</gene>
<evidence type="ECO:0000256" key="3">
    <source>
        <dbReference type="ARBA" id="ARBA00022695"/>
    </source>
</evidence>
<dbReference type="InterPro" id="IPR038120">
    <property type="entry name" value="Rpb1_funnel_sf"/>
</dbReference>
<feature type="binding site" evidence="7">
    <location>
        <position position="536"/>
    </location>
    <ligand>
        <name>Mg(2+)</name>
        <dbReference type="ChEBI" id="CHEBI:18420"/>
    </ligand>
</feature>
<dbReference type="PANTHER" id="PTHR19376">
    <property type="entry name" value="DNA-DIRECTED RNA POLYMERASE"/>
    <property type="match status" value="1"/>
</dbReference>
<dbReference type="Gene3D" id="1.10.40.90">
    <property type="match status" value="1"/>
</dbReference>
<dbReference type="AlphaFoldDB" id="A0A0G1PHC5"/>
<dbReference type="Gene3D" id="4.10.860.120">
    <property type="entry name" value="RNA polymerase II, clamp domain"/>
    <property type="match status" value="1"/>
</dbReference>
<keyword evidence="7" id="KW-0460">Magnesium</keyword>
<comment type="cofactor">
    <cofactor evidence="7">
        <name>Mg(2+)</name>
        <dbReference type="ChEBI" id="CHEBI:18420"/>
    </cofactor>
    <text evidence="7">Binds 1 Mg(2+) ion per subunit.</text>
</comment>
<name>A0A0G1PHC5_UNCKA</name>